<accession>A0ACB8E1I5</accession>
<keyword evidence="2" id="KW-1185">Reference proteome</keyword>
<evidence type="ECO:0000313" key="2">
    <source>
        <dbReference type="Proteomes" id="UP000821865"/>
    </source>
</evidence>
<reference evidence="1" key="1">
    <citation type="submission" date="2020-05" db="EMBL/GenBank/DDBJ databases">
        <title>Large-scale comparative analyses of tick genomes elucidate their genetic diversity and vector capacities.</title>
        <authorList>
            <person name="Jia N."/>
            <person name="Wang J."/>
            <person name="Shi W."/>
            <person name="Du L."/>
            <person name="Sun Y."/>
            <person name="Zhan W."/>
            <person name="Jiang J."/>
            <person name="Wang Q."/>
            <person name="Zhang B."/>
            <person name="Ji P."/>
            <person name="Sakyi L.B."/>
            <person name="Cui X."/>
            <person name="Yuan T."/>
            <person name="Jiang B."/>
            <person name="Yang W."/>
            <person name="Lam T.T.-Y."/>
            <person name="Chang Q."/>
            <person name="Ding S."/>
            <person name="Wang X."/>
            <person name="Zhu J."/>
            <person name="Ruan X."/>
            <person name="Zhao L."/>
            <person name="Wei J."/>
            <person name="Que T."/>
            <person name="Du C."/>
            <person name="Cheng J."/>
            <person name="Dai P."/>
            <person name="Han X."/>
            <person name="Huang E."/>
            <person name="Gao Y."/>
            <person name="Liu J."/>
            <person name="Shao H."/>
            <person name="Ye R."/>
            <person name="Li L."/>
            <person name="Wei W."/>
            <person name="Wang X."/>
            <person name="Wang C."/>
            <person name="Yang T."/>
            <person name="Huo Q."/>
            <person name="Li W."/>
            <person name="Guo W."/>
            <person name="Chen H."/>
            <person name="Zhou L."/>
            <person name="Ni X."/>
            <person name="Tian J."/>
            <person name="Zhou Y."/>
            <person name="Sheng Y."/>
            <person name="Liu T."/>
            <person name="Pan Y."/>
            <person name="Xia L."/>
            <person name="Li J."/>
            <person name="Zhao F."/>
            <person name="Cao W."/>
        </authorList>
    </citation>
    <scope>NUCLEOTIDE SEQUENCE</scope>
    <source>
        <strain evidence="1">Dsil-2018</strain>
    </source>
</reference>
<comment type="caution">
    <text evidence="1">The sequence shown here is derived from an EMBL/GenBank/DDBJ whole genome shotgun (WGS) entry which is preliminary data.</text>
</comment>
<gene>
    <name evidence="1" type="ORF">HPB49_016342</name>
</gene>
<dbReference type="Proteomes" id="UP000821865">
    <property type="component" value="Chromosome 1"/>
</dbReference>
<sequence>MAVPFVVEWLELQEDREFREHRDAFQMPEEMFRSRYRLSKNLARWLCEEIRPVLVRERVNTATALTVEMQVLCALRFLATGGFQGAIASDESLATSQSSVSRSIHAVVEAIVDCIGDAWISFPDSAAALTSASEAFVRRDCRFQGCVGAVDGTFVCIRAPSDRDVANKAAYFCRKGYYALNVMVVCDGSLKITALETSYPGSVHDSFVWKASSLYRECRSGSLLDGGEYLLGDSAYPLQPWLVTPVPGSHISGSPAAAFNAAHSSLRSLVERCIGVLKMRFRCLQRHRALYYGPVFTSKIIAACAVLHNLCIRAGLPEPDDTSGIDNIAGDAGTYDDEDLAAAGLYRAGRQKRDRMLQMF</sequence>
<evidence type="ECO:0000313" key="1">
    <source>
        <dbReference type="EMBL" id="KAH7980463.1"/>
    </source>
</evidence>
<dbReference type="EMBL" id="CM023470">
    <property type="protein sequence ID" value="KAH7980463.1"/>
    <property type="molecule type" value="Genomic_DNA"/>
</dbReference>
<protein>
    <submittedName>
        <fullName evidence="1">Uncharacterized protein</fullName>
    </submittedName>
</protein>
<organism evidence="1 2">
    <name type="scientific">Dermacentor silvarum</name>
    <name type="common">Tick</name>
    <dbReference type="NCBI Taxonomy" id="543639"/>
    <lineage>
        <taxon>Eukaryota</taxon>
        <taxon>Metazoa</taxon>
        <taxon>Ecdysozoa</taxon>
        <taxon>Arthropoda</taxon>
        <taxon>Chelicerata</taxon>
        <taxon>Arachnida</taxon>
        <taxon>Acari</taxon>
        <taxon>Parasitiformes</taxon>
        <taxon>Ixodida</taxon>
        <taxon>Ixodoidea</taxon>
        <taxon>Ixodidae</taxon>
        <taxon>Rhipicephalinae</taxon>
        <taxon>Dermacentor</taxon>
    </lineage>
</organism>
<name>A0ACB8E1I5_DERSI</name>
<proteinExistence type="predicted"/>